<keyword evidence="3" id="KW-0808">Transferase</keyword>
<feature type="binding site" evidence="7">
    <location>
        <position position="150"/>
    </location>
    <ligand>
        <name>ATP</name>
        <dbReference type="ChEBI" id="CHEBI:30616"/>
    </ligand>
</feature>
<feature type="domain" description="Protein kinase" evidence="9">
    <location>
        <begin position="115"/>
        <end position="376"/>
    </location>
</feature>
<dbReference type="FunFam" id="3.30.200.20:FF:000042">
    <property type="entry name" value="Aurora kinase A"/>
    <property type="match status" value="1"/>
</dbReference>
<dbReference type="Pfam" id="PF00069">
    <property type="entry name" value="Pkinase"/>
    <property type="match status" value="1"/>
</dbReference>
<evidence type="ECO:0000256" key="6">
    <source>
        <dbReference type="ARBA" id="ARBA00022840"/>
    </source>
</evidence>
<accession>A0A433DG72</accession>
<protein>
    <submittedName>
        <fullName evidence="10">Kinase-like domain-containing protein</fullName>
    </submittedName>
</protein>
<dbReference type="SUPFAM" id="SSF56112">
    <property type="entry name" value="Protein kinase-like (PK-like)"/>
    <property type="match status" value="1"/>
</dbReference>
<keyword evidence="5 10" id="KW-0418">Kinase</keyword>
<dbReference type="CDD" id="cd14003">
    <property type="entry name" value="STKc_AMPK-like"/>
    <property type="match status" value="1"/>
</dbReference>
<evidence type="ECO:0000256" key="2">
    <source>
        <dbReference type="ARBA" id="ARBA00022527"/>
    </source>
</evidence>
<dbReference type="PROSITE" id="PS00107">
    <property type="entry name" value="PROTEIN_KINASE_ATP"/>
    <property type="match status" value="1"/>
</dbReference>
<keyword evidence="6 7" id="KW-0067">ATP-binding</keyword>
<comment type="caution">
    <text evidence="10">The sequence shown here is derived from an EMBL/GenBank/DDBJ whole genome shotgun (WGS) entry which is preliminary data.</text>
</comment>
<evidence type="ECO:0000313" key="10">
    <source>
        <dbReference type="EMBL" id="RUP49850.1"/>
    </source>
</evidence>
<feature type="compositionally biased region" description="Polar residues" evidence="8">
    <location>
        <begin position="487"/>
        <end position="515"/>
    </location>
</feature>
<sequence>MHIAHFRAGKDMYGPRYQPGHPADTPYCETVLPTGINLTSVTEQQYQCANYQYGLPIASRKKYIDTVETSLVSSHNGSSDLSYPTVTSVHSKYNMDPLRQYEVKQRKASMIKGIYKRMRILGKGNFGKVYLAEHKTTKLKVLLQRVVAIKAIDKRNFKNDCQQKHVHSEKGISEALQRFQHENIVEVYDVFQDDDFVWIVMEYLEGGELFERIKDGKSLEESEARKWFGEIMEAVRYMHKHHLVHRDLKPENILLDREGHIRICDFGFGKFCRRGQLLDTYCGSPYYAAPEMVTSTPYLGPAADIWSCGVILYVMLSGLLPFRCEYTPELFEKISIGDYVMPRSIGTEAAHLISRMLRVNPQERPTAEFVLKHSWITQKTPIYRSLQPESQRTTTPRHRYLQDFQKSVQGVAQCPLAMPQQTAHRAQSEDTKHLDVRLKYSSSQRSSGNAPYISQTLRPWKSLRGSCHRAQPQQNELERYRNRKPRPQTSRRSPSQHDSSLSGSDCLHSGTSSTARLKPSGSSRRHQIVPEPTMVGSRGSTKSAKVSQTKMVDRLKNIFKPPFRQKMGQSLFERSI</sequence>
<dbReference type="AlphaFoldDB" id="A0A433DG72"/>
<evidence type="ECO:0000256" key="3">
    <source>
        <dbReference type="ARBA" id="ARBA00022679"/>
    </source>
</evidence>
<dbReference type="SMART" id="SM00220">
    <property type="entry name" value="S_TKc"/>
    <property type="match status" value="1"/>
</dbReference>
<dbReference type="InterPro" id="IPR008271">
    <property type="entry name" value="Ser/Thr_kinase_AS"/>
</dbReference>
<keyword evidence="2" id="KW-0723">Serine/threonine-protein kinase</keyword>
<evidence type="ECO:0000256" key="5">
    <source>
        <dbReference type="ARBA" id="ARBA00022777"/>
    </source>
</evidence>
<dbReference type="GO" id="GO:0035556">
    <property type="term" value="P:intracellular signal transduction"/>
    <property type="evidence" value="ECO:0007669"/>
    <property type="project" value="TreeGrafter"/>
</dbReference>
<dbReference type="OrthoDB" id="377346at2759"/>
<dbReference type="GO" id="GO:0004674">
    <property type="term" value="F:protein serine/threonine kinase activity"/>
    <property type="evidence" value="ECO:0007669"/>
    <property type="project" value="UniProtKB-KW"/>
</dbReference>
<evidence type="ECO:0000256" key="8">
    <source>
        <dbReference type="SAM" id="MobiDB-lite"/>
    </source>
</evidence>
<proteinExistence type="inferred from homology"/>
<evidence type="ECO:0000313" key="11">
    <source>
        <dbReference type="Proteomes" id="UP000268093"/>
    </source>
</evidence>
<evidence type="ECO:0000256" key="1">
    <source>
        <dbReference type="ARBA" id="ARBA00010791"/>
    </source>
</evidence>
<dbReference type="InterPro" id="IPR000719">
    <property type="entry name" value="Prot_kinase_dom"/>
</dbReference>
<dbReference type="Proteomes" id="UP000268093">
    <property type="component" value="Unassembled WGS sequence"/>
</dbReference>
<dbReference type="GO" id="GO:0005737">
    <property type="term" value="C:cytoplasm"/>
    <property type="evidence" value="ECO:0007669"/>
    <property type="project" value="TreeGrafter"/>
</dbReference>
<gene>
    <name evidence="10" type="ORF">BC936DRAFT_141257</name>
</gene>
<dbReference type="PROSITE" id="PS50011">
    <property type="entry name" value="PROTEIN_KINASE_DOM"/>
    <property type="match status" value="1"/>
</dbReference>
<dbReference type="Gene3D" id="1.10.510.10">
    <property type="entry name" value="Transferase(Phosphotransferase) domain 1"/>
    <property type="match status" value="1"/>
</dbReference>
<dbReference type="InterPro" id="IPR011009">
    <property type="entry name" value="Kinase-like_dom_sf"/>
</dbReference>
<feature type="compositionally biased region" description="Polar residues" evidence="8">
    <location>
        <begin position="538"/>
        <end position="549"/>
    </location>
</feature>
<evidence type="ECO:0000259" key="9">
    <source>
        <dbReference type="PROSITE" id="PS50011"/>
    </source>
</evidence>
<name>A0A433DG72_9FUNG</name>
<comment type="similarity">
    <text evidence="1">Belongs to the protein kinase superfamily. CAMK Ser/Thr protein kinase family. NIM1 subfamily.</text>
</comment>
<keyword evidence="11" id="KW-1185">Reference proteome</keyword>
<organism evidence="10 11">
    <name type="scientific">Jimgerdemannia flammicorona</name>
    <dbReference type="NCBI Taxonomy" id="994334"/>
    <lineage>
        <taxon>Eukaryota</taxon>
        <taxon>Fungi</taxon>
        <taxon>Fungi incertae sedis</taxon>
        <taxon>Mucoromycota</taxon>
        <taxon>Mucoromycotina</taxon>
        <taxon>Endogonomycetes</taxon>
        <taxon>Endogonales</taxon>
        <taxon>Endogonaceae</taxon>
        <taxon>Jimgerdemannia</taxon>
    </lineage>
</organism>
<dbReference type="GO" id="GO:0005524">
    <property type="term" value="F:ATP binding"/>
    <property type="evidence" value="ECO:0007669"/>
    <property type="project" value="UniProtKB-UniRule"/>
</dbReference>
<evidence type="ECO:0000256" key="7">
    <source>
        <dbReference type="PROSITE-ProRule" id="PRU10141"/>
    </source>
</evidence>
<feature type="region of interest" description="Disordered" evidence="8">
    <location>
        <begin position="463"/>
        <end position="549"/>
    </location>
</feature>
<dbReference type="FunFam" id="1.10.510.10:FF:000571">
    <property type="entry name" value="Maternal embryonic leucine zipper kinase"/>
    <property type="match status" value="1"/>
</dbReference>
<reference evidence="10 11" key="1">
    <citation type="journal article" date="2018" name="New Phytol.">
        <title>Phylogenomics of Endogonaceae and evolution of mycorrhizas within Mucoromycota.</title>
        <authorList>
            <person name="Chang Y."/>
            <person name="Desiro A."/>
            <person name="Na H."/>
            <person name="Sandor L."/>
            <person name="Lipzen A."/>
            <person name="Clum A."/>
            <person name="Barry K."/>
            <person name="Grigoriev I.V."/>
            <person name="Martin F.M."/>
            <person name="Stajich J.E."/>
            <person name="Smith M.E."/>
            <person name="Bonito G."/>
            <person name="Spatafora J.W."/>
        </authorList>
    </citation>
    <scope>NUCLEOTIDE SEQUENCE [LARGE SCALE GENOMIC DNA]</scope>
    <source>
        <strain evidence="10 11">GMNB39</strain>
    </source>
</reference>
<dbReference type="PANTHER" id="PTHR24346:SF82">
    <property type="entry name" value="KP78A-RELATED"/>
    <property type="match status" value="1"/>
</dbReference>
<dbReference type="EMBL" id="RBNI01001913">
    <property type="protein sequence ID" value="RUP49850.1"/>
    <property type="molecule type" value="Genomic_DNA"/>
</dbReference>
<dbReference type="InterPro" id="IPR017441">
    <property type="entry name" value="Protein_kinase_ATP_BS"/>
</dbReference>
<keyword evidence="4 7" id="KW-0547">Nucleotide-binding</keyword>
<dbReference type="PROSITE" id="PS00108">
    <property type="entry name" value="PROTEIN_KINASE_ST"/>
    <property type="match status" value="1"/>
</dbReference>
<dbReference type="PANTHER" id="PTHR24346">
    <property type="entry name" value="MAP/MICROTUBULE AFFINITY-REGULATING KINASE"/>
    <property type="match status" value="1"/>
</dbReference>
<evidence type="ECO:0000256" key="4">
    <source>
        <dbReference type="ARBA" id="ARBA00022741"/>
    </source>
</evidence>